<gene>
    <name evidence="1" type="ORF">WMO63_21900</name>
</gene>
<evidence type="ECO:0000313" key="1">
    <source>
        <dbReference type="EMBL" id="MEQ2468317.1"/>
    </source>
</evidence>
<proteinExistence type="predicted"/>
<comment type="caution">
    <text evidence="1">The sequence shown here is derived from an EMBL/GenBank/DDBJ whole genome shotgun (WGS) entry which is preliminary data.</text>
</comment>
<dbReference type="EMBL" id="JBBMFN010000093">
    <property type="protein sequence ID" value="MEQ2468317.1"/>
    <property type="molecule type" value="Genomic_DNA"/>
</dbReference>
<sequence length="126" mass="14480">MISNSKIAETIAQITTISGIQHVPTDVITDVINLANAFPNDFDFDSAADNVIRSIIQIKRNPHIGGLLRDNYMGYRSFHYQSKRVNKHPADMRTIYRYREDNGVIYLHGFGHCHNPDSVYKRFQGR</sequence>
<protein>
    <submittedName>
        <fullName evidence="1">Uncharacterized protein</fullName>
    </submittedName>
</protein>
<organism evidence="1 2">
    <name type="scientific">Niallia hominis</name>
    <dbReference type="NCBI Taxonomy" id="3133173"/>
    <lineage>
        <taxon>Bacteria</taxon>
        <taxon>Bacillati</taxon>
        <taxon>Bacillota</taxon>
        <taxon>Bacilli</taxon>
        <taxon>Bacillales</taxon>
        <taxon>Bacillaceae</taxon>
        <taxon>Niallia</taxon>
    </lineage>
</organism>
<evidence type="ECO:0000313" key="2">
    <source>
        <dbReference type="Proteomes" id="UP001465426"/>
    </source>
</evidence>
<dbReference type="Proteomes" id="UP001465426">
    <property type="component" value="Unassembled WGS sequence"/>
</dbReference>
<keyword evidence="2" id="KW-1185">Reference proteome</keyword>
<reference evidence="1 2" key="1">
    <citation type="submission" date="2024-03" db="EMBL/GenBank/DDBJ databases">
        <title>Human intestinal bacterial collection.</title>
        <authorList>
            <person name="Pauvert C."/>
            <person name="Hitch T.C.A."/>
            <person name="Clavel T."/>
        </authorList>
    </citation>
    <scope>NUCLEOTIDE SEQUENCE [LARGE SCALE GENOMIC DNA]</scope>
    <source>
        <strain evidence="1 2">CLA-SR-H024</strain>
    </source>
</reference>
<accession>A0ABV1F7M0</accession>
<name>A0ABV1F7M0_9BACI</name>